<feature type="region of interest" description="Disordered" evidence="1">
    <location>
        <begin position="76"/>
        <end position="230"/>
    </location>
</feature>
<feature type="compositionally biased region" description="Polar residues" evidence="1">
    <location>
        <begin position="88"/>
        <end position="98"/>
    </location>
</feature>
<dbReference type="PANTHER" id="PTHR40130:SF1">
    <property type="entry name" value="SPINDLE POLE BODY-ASSOCIATED PROTEIN CUT12 DOMAIN-CONTAINING PROTEIN"/>
    <property type="match status" value="1"/>
</dbReference>
<feature type="compositionally biased region" description="Basic and acidic residues" evidence="1">
    <location>
        <begin position="272"/>
        <end position="296"/>
    </location>
</feature>
<dbReference type="GeneID" id="81424227"/>
<dbReference type="Gene3D" id="1.20.58.80">
    <property type="entry name" value="Phosphotransferase system, lactose/cellobiose-type IIA subunit"/>
    <property type="match status" value="1"/>
</dbReference>
<keyword evidence="3" id="KW-1185">Reference proteome</keyword>
<feature type="region of interest" description="Disordered" evidence="1">
    <location>
        <begin position="346"/>
        <end position="384"/>
    </location>
</feature>
<sequence length="580" mass="62341">MEAAPLTLAHTHARNAVLETRKSNPVAASEEHDLAAGEFATVAQSSADQEALRTLQLLEHHHKKLAKILRFQHEHPAHASAESPPVAPSTNPSAQPSTADAGAIKTPSQDAQNQPPRLPGNTRLPSRESSSIASNLASARGIPAHPRRGSPVSPTLSSQQAGATMTEGPSRVKTGESRLREVPTKNRNSRTPRQPWSPPLPSPTEITSQLVVPSDGESTQSKAKPSTTDDSFQRFYSTFEGLISKISAPLAFAGLPLGTEDPTKAPPASRKSPAETKVDRHHATPDRKSIGREPDVNRLFSRAALRSIQDLPGTSPGNPAESFYVVPTTGGTMSYAGILTRAEKEARRNSLDEGDDDFVDARETPPSPEMRQSTANASQTGRRGAANKLMSLQNPKTLEELQMENQALKQLSDTLSKRLHMWEVNAQSSSMALQQSLRAMHHHNTGSPEHMAHGLSAANSPVTTLSTAQTMSDADPRIKELEDLVLRGEQELDRVGRENDKLNKVLGRYRDRWEKLKEGAKTRRAEGRSGDGQSNPSTPVLGGKRPDIPVFPHPGDALSSRAAARNGSGSEPEGTGTAGT</sequence>
<dbReference type="RefSeq" id="XP_056548657.1">
    <property type="nucleotide sequence ID" value="XM_056685051.1"/>
</dbReference>
<reference evidence="2" key="1">
    <citation type="submission" date="2022-11" db="EMBL/GenBank/DDBJ databases">
        <authorList>
            <person name="Petersen C."/>
        </authorList>
    </citation>
    <scope>NUCLEOTIDE SEQUENCE</scope>
    <source>
        <strain evidence="2">IBT 26290</strain>
    </source>
</reference>
<accession>A0A9W9LVA9</accession>
<feature type="compositionally biased region" description="Low complexity" evidence="1">
    <location>
        <begin position="557"/>
        <end position="570"/>
    </location>
</feature>
<dbReference type="Proteomes" id="UP001149163">
    <property type="component" value="Unassembled WGS sequence"/>
</dbReference>
<gene>
    <name evidence="2" type="ORF">N7482_002926</name>
</gene>
<comment type="caution">
    <text evidence="2">The sequence shown here is derived from an EMBL/GenBank/DDBJ whole genome shotgun (WGS) entry which is preliminary data.</text>
</comment>
<feature type="compositionally biased region" description="Polar residues" evidence="1">
    <location>
        <begin position="152"/>
        <end position="163"/>
    </location>
</feature>
<feature type="region of interest" description="Disordered" evidence="1">
    <location>
        <begin position="257"/>
        <end position="297"/>
    </location>
</feature>
<feature type="compositionally biased region" description="Basic and acidic residues" evidence="1">
    <location>
        <begin position="173"/>
        <end position="184"/>
    </location>
</feature>
<name>A0A9W9LVA9_9EURO</name>
<dbReference type="PANTHER" id="PTHR40130">
    <property type="entry name" value="EXPRESSED PROTEIN"/>
    <property type="match status" value="1"/>
</dbReference>
<proteinExistence type="predicted"/>
<feature type="compositionally biased region" description="Polar residues" evidence="1">
    <location>
        <begin position="106"/>
        <end position="115"/>
    </location>
</feature>
<dbReference type="OrthoDB" id="3197614at2759"/>
<dbReference type="EMBL" id="JAPQKN010000001">
    <property type="protein sequence ID" value="KAJ5177049.1"/>
    <property type="molecule type" value="Genomic_DNA"/>
</dbReference>
<feature type="compositionally biased region" description="Polar residues" evidence="1">
    <location>
        <begin position="370"/>
        <end position="381"/>
    </location>
</feature>
<dbReference type="AlphaFoldDB" id="A0A9W9LVA9"/>
<evidence type="ECO:0000313" key="2">
    <source>
        <dbReference type="EMBL" id="KAJ5177049.1"/>
    </source>
</evidence>
<evidence type="ECO:0000313" key="3">
    <source>
        <dbReference type="Proteomes" id="UP001149163"/>
    </source>
</evidence>
<organism evidence="2 3">
    <name type="scientific">Penicillium canariense</name>
    <dbReference type="NCBI Taxonomy" id="189055"/>
    <lineage>
        <taxon>Eukaryota</taxon>
        <taxon>Fungi</taxon>
        <taxon>Dikarya</taxon>
        <taxon>Ascomycota</taxon>
        <taxon>Pezizomycotina</taxon>
        <taxon>Eurotiomycetes</taxon>
        <taxon>Eurotiomycetidae</taxon>
        <taxon>Eurotiales</taxon>
        <taxon>Aspergillaceae</taxon>
        <taxon>Penicillium</taxon>
    </lineage>
</organism>
<feature type="region of interest" description="Disordered" evidence="1">
    <location>
        <begin position="518"/>
        <end position="580"/>
    </location>
</feature>
<feature type="compositionally biased region" description="Polar residues" evidence="1">
    <location>
        <begin position="123"/>
        <end position="137"/>
    </location>
</feature>
<evidence type="ECO:0000256" key="1">
    <source>
        <dbReference type="SAM" id="MobiDB-lite"/>
    </source>
</evidence>
<reference evidence="2" key="2">
    <citation type="journal article" date="2023" name="IMA Fungus">
        <title>Comparative genomic study of the Penicillium genus elucidates a diverse pangenome and 15 lateral gene transfer events.</title>
        <authorList>
            <person name="Petersen C."/>
            <person name="Sorensen T."/>
            <person name="Nielsen M.R."/>
            <person name="Sondergaard T.E."/>
            <person name="Sorensen J.L."/>
            <person name="Fitzpatrick D.A."/>
            <person name="Frisvad J.C."/>
            <person name="Nielsen K.L."/>
        </authorList>
    </citation>
    <scope>NUCLEOTIDE SEQUENCE</scope>
    <source>
        <strain evidence="2">IBT 26290</strain>
    </source>
</reference>
<feature type="compositionally biased region" description="Basic and acidic residues" evidence="1">
    <location>
        <begin position="518"/>
        <end position="529"/>
    </location>
</feature>
<protein>
    <submittedName>
        <fullName evidence="2">Uncharacterized protein</fullName>
    </submittedName>
</protein>
<feature type="compositionally biased region" description="Polar residues" evidence="1">
    <location>
        <begin position="205"/>
        <end position="230"/>
    </location>
</feature>